<protein>
    <submittedName>
        <fullName evidence="3">Serine/threonine-protein phosphatase 6 regulatory subunit 1 (Trinotate prediction)</fullName>
    </submittedName>
</protein>
<feature type="compositionally biased region" description="Polar residues" evidence="2">
    <location>
        <begin position="464"/>
        <end position="473"/>
    </location>
</feature>
<proteinExistence type="predicted"/>
<name>A0A6G3MDY2_HENSL</name>
<reference evidence="3" key="1">
    <citation type="submission" date="2018-11" db="EMBL/GenBank/DDBJ databases">
        <title>Henneguya salminicola genome and transcriptome.</title>
        <authorList>
            <person name="Yahalomi D."/>
            <person name="Atkinson S.D."/>
            <person name="Neuhof M."/>
            <person name="Chang E.S."/>
            <person name="Philippe H."/>
            <person name="Cartwright P."/>
            <person name="Bartholomew J.L."/>
            <person name="Huchon D."/>
        </authorList>
    </citation>
    <scope>NUCLEOTIDE SEQUENCE</scope>
    <source>
        <strain evidence="3">Hz1</strain>
        <tissue evidence="3">Whole</tissue>
    </source>
</reference>
<evidence type="ECO:0000256" key="1">
    <source>
        <dbReference type="SAM" id="Coils"/>
    </source>
</evidence>
<dbReference type="EMBL" id="GHBP01000174">
    <property type="protein sequence ID" value="NDJ92171.1"/>
    <property type="molecule type" value="Transcribed_RNA"/>
</dbReference>
<feature type="region of interest" description="Disordered" evidence="2">
    <location>
        <begin position="464"/>
        <end position="492"/>
    </location>
</feature>
<evidence type="ECO:0000313" key="3">
    <source>
        <dbReference type="EMBL" id="NDJ92171.1"/>
    </source>
</evidence>
<keyword evidence="1" id="KW-0175">Coiled coil</keyword>
<dbReference type="AlphaFoldDB" id="A0A6G3MDY2"/>
<accession>A0A6G3MDY2</accession>
<evidence type="ECO:0000256" key="2">
    <source>
        <dbReference type="SAM" id="MobiDB-lite"/>
    </source>
</evidence>
<feature type="coiled-coil region" evidence="1">
    <location>
        <begin position="260"/>
        <end position="287"/>
    </location>
</feature>
<sequence length="492" mass="56141">MNLSETFVLMLSLMKCHFLSYPYLIQFLSNSFACNHRDGTINKLVDTISAADLKISNAISAATVLSNILNLQRCGHVNGDEFYLPGNIPPRFIKFSKHDFTNSIQIIEPLMNIIKEHQQKNSINVLNNVKNFGLLRLLVLEILVALILYNDENLAAELAKVDLPNFLMDLFEKFPENNLVHSLIELAISSILMGYRWKSRTGTHLFVDNTLISSLFSSDIFIKKILYLSTQRKNYIAHVREILRTLFKTTADSYHKNFIIEKNQNISESLKEEIMTAEANLHRIEEIEAIDTKFLRVISDDFDNQDTYFTNDIITQPYKTIENSIEYFTTEKTTKLFEDNVDIIEDRMCLNINTGSIPDPFSKMNIKLSKIFLNFEAIDGIKAEVEEQLTDVLKQEFSTTPSAWSNLQEDQISDERNDHSLTPTIKLFQHKTPSISSDYQNIIIDAKEDITIDTNLIKTGRCATSSPLSNVSADISGDESDAFENESTPQQT</sequence>
<organism evidence="3">
    <name type="scientific">Henneguya salminicola</name>
    <name type="common">Myxosporean</name>
    <dbReference type="NCBI Taxonomy" id="69463"/>
    <lineage>
        <taxon>Eukaryota</taxon>
        <taxon>Metazoa</taxon>
        <taxon>Cnidaria</taxon>
        <taxon>Myxozoa</taxon>
        <taxon>Myxosporea</taxon>
        <taxon>Bivalvulida</taxon>
        <taxon>Platysporina</taxon>
        <taxon>Myxobolidae</taxon>
        <taxon>Henneguya</taxon>
    </lineage>
</organism>